<comment type="cofactor">
    <cofactor evidence="1">
        <name>a divalent metal cation</name>
        <dbReference type="ChEBI" id="CHEBI:60240"/>
    </cofactor>
</comment>
<dbReference type="Proteomes" id="UP000202763">
    <property type="component" value="Segment"/>
</dbReference>
<evidence type="ECO:0000313" key="10">
    <source>
        <dbReference type="Proteomes" id="UP000202763"/>
    </source>
</evidence>
<dbReference type="PANTHER" id="PTHR47810:SF1">
    <property type="entry name" value="DNA LIGASE B"/>
    <property type="match status" value="1"/>
</dbReference>
<reference evidence="9 10" key="1">
    <citation type="submission" date="2015-05" db="EMBL/GenBank/DDBJ databases">
        <authorList>
            <person name="Wang D.B."/>
            <person name="Wang M."/>
        </authorList>
    </citation>
    <scope>NUCLEOTIDE SEQUENCE [LARGE SCALE GENOMIC DNA]</scope>
</reference>
<dbReference type="PANTHER" id="PTHR47810">
    <property type="entry name" value="DNA LIGASE"/>
    <property type="match status" value="1"/>
</dbReference>
<dbReference type="Gene3D" id="3.30.470.30">
    <property type="entry name" value="DNA ligase/mRNA capping enzyme"/>
    <property type="match status" value="1"/>
</dbReference>
<name>A0A0H4IS28_9CAUD</name>
<dbReference type="RefSeq" id="YP_009225616.1">
    <property type="nucleotide sequence ID" value="NC_029094.1"/>
</dbReference>
<dbReference type="InterPro" id="IPR012340">
    <property type="entry name" value="NA-bd_OB-fold"/>
</dbReference>
<dbReference type="GO" id="GO:0006310">
    <property type="term" value="P:DNA recombination"/>
    <property type="evidence" value="ECO:0007669"/>
    <property type="project" value="InterPro"/>
</dbReference>
<evidence type="ECO:0000313" key="9">
    <source>
        <dbReference type="EMBL" id="AKO61083.1"/>
    </source>
</evidence>
<dbReference type="EMBL" id="KR534323">
    <property type="protein sequence ID" value="AKO61083.1"/>
    <property type="molecule type" value="Genomic_DNA"/>
</dbReference>
<dbReference type="Gene3D" id="3.30.1490.70">
    <property type="match status" value="1"/>
</dbReference>
<keyword evidence="10" id="KW-1185">Reference proteome</keyword>
<organism evidence="9 10">
    <name type="scientific">Pseudoalteromonas phage H101</name>
    <dbReference type="NCBI Taxonomy" id="1654919"/>
    <lineage>
        <taxon>Viruses</taxon>
        <taxon>Duplodnaviria</taxon>
        <taxon>Heunggongvirae</taxon>
        <taxon>Uroviricota</taxon>
        <taxon>Caudoviricetes</taxon>
        <taxon>Shandongvirus</taxon>
        <taxon>Shandongvirus H101</taxon>
    </lineage>
</organism>
<evidence type="ECO:0000256" key="7">
    <source>
        <dbReference type="ARBA" id="ARBA00023204"/>
    </source>
</evidence>
<keyword evidence="5" id="KW-0235">DNA replication</keyword>
<dbReference type="SUPFAM" id="SSF50249">
    <property type="entry name" value="Nucleic acid-binding proteins"/>
    <property type="match status" value="1"/>
</dbReference>
<dbReference type="Pfam" id="PF01068">
    <property type="entry name" value="DNA_ligase_A_M"/>
    <property type="match status" value="1"/>
</dbReference>
<evidence type="ECO:0000256" key="4">
    <source>
        <dbReference type="ARBA" id="ARBA00022598"/>
    </source>
</evidence>
<evidence type="ECO:0000256" key="2">
    <source>
        <dbReference type="ARBA" id="ARBA00007572"/>
    </source>
</evidence>
<keyword evidence="4 9" id="KW-0436">Ligase</keyword>
<dbReference type="InterPro" id="IPR050326">
    <property type="entry name" value="NAD_dep_DNA_ligaseB"/>
</dbReference>
<keyword evidence="6" id="KW-0227">DNA damage</keyword>
<protein>
    <recommendedName>
        <fullName evidence="3">DNA ligase</fullName>
    </recommendedName>
</protein>
<proteinExistence type="inferred from homology"/>
<feature type="domain" description="ATP-dependent DNA ligase family profile" evidence="8">
    <location>
        <begin position="95"/>
        <end position="276"/>
    </location>
</feature>
<evidence type="ECO:0000256" key="5">
    <source>
        <dbReference type="ARBA" id="ARBA00022705"/>
    </source>
</evidence>
<dbReference type="GO" id="GO:0005524">
    <property type="term" value="F:ATP binding"/>
    <property type="evidence" value="ECO:0007669"/>
    <property type="project" value="InterPro"/>
</dbReference>
<dbReference type="SUPFAM" id="SSF56091">
    <property type="entry name" value="DNA ligase/mRNA capping enzyme, catalytic domain"/>
    <property type="match status" value="1"/>
</dbReference>
<sequence length="369" mass="42788">MSDKKTLYCVNKSGGVQQWSVWTEGDTVIVEHGKLDGKLQRKETVCTPKNQGRANETTPEQQAVLEAQSKWNKQYDKYYRETVEEARELLTEGVMLAQDYTKKPHFLEDEFYVSMKLDGLRCKTVFVNGEPEWHSRGGKRYPVPTHLVKPLKDLHNNTAVSMLDGEAYVHGEKLQRIQSCVKKPNELTPRVEYIIFDIPMLDMEWEQRLDELNLISNFTTKESGVYVIDQDLACKDNLKDLLSDALIRGYEGLILRNKKGNYLFQNKRSNDLLKYKVMLDSEAKVINCECDKNGQGLFTMEWKSPYNNEFVQFELSMNGSHEENTYEKLSNRTGEWVNFQYQDYTELGKPTFARGLYFRGCDSQGNPVE</sequence>
<evidence type="ECO:0000256" key="6">
    <source>
        <dbReference type="ARBA" id="ARBA00022763"/>
    </source>
</evidence>
<accession>A0A0H4IS28</accession>
<dbReference type="InterPro" id="IPR012310">
    <property type="entry name" value="DNA_ligase_ATP-dep_cent"/>
</dbReference>
<dbReference type="KEGG" id="vg:26796677"/>
<dbReference type="GeneID" id="26796677"/>
<keyword evidence="7" id="KW-0234">DNA repair</keyword>
<evidence type="ECO:0000259" key="8">
    <source>
        <dbReference type="Pfam" id="PF01068"/>
    </source>
</evidence>
<evidence type="ECO:0000256" key="1">
    <source>
        <dbReference type="ARBA" id="ARBA00001968"/>
    </source>
</evidence>
<dbReference type="GO" id="GO:0003910">
    <property type="term" value="F:DNA ligase (ATP) activity"/>
    <property type="evidence" value="ECO:0007669"/>
    <property type="project" value="InterPro"/>
</dbReference>
<evidence type="ECO:0000256" key="3">
    <source>
        <dbReference type="ARBA" id="ARBA00013308"/>
    </source>
</evidence>
<dbReference type="GO" id="GO:0006260">
    <property type="term" value="P:DNA replication"/>
    <property type="evidence" value="ECO:0007669"/>
    <property type="project" value="UniProtKB-KW"/>
</dbReference>
<dbReference type="OrthoDB" id="7380at10239"/>
<dbReference type="GO" id="GO:0006281">
    <property type="term" value="P:DNA repair"/>
    <property type="evidence" value="ECO:0007669"/>
    <property type="project" value="UniProtKB-KW"/>
</dbReference>
<comment type="similarity">
    <text evidence="2">Belongs to the ATP-dependent DNA ligase family.</text>
</comment>